<organism evidence="7 8">
    <name type="scientific">Roseiterribacter gracilis</name>
    <dbReference type="NCBI Taxonomy" id="2812848"/>
    <lineage>
        <taxon>Bacteria</taxon>
        <taxon>Pseudomonadati</taxon>
        <taxon>Pseudomonadota</taxon>
        <taxon>Alphaproteobacteria</taxon>
        <taxon>Rhodospirillales</taxon>
        <taxon>Roseiterribacteraceae</taxon>
        <taxon>Roseiterribacter</taxon>
    </lineage>
</organism>
<dbReference type="Pfam" id="PF01327">
    <property type="entry name" value="Pep_deformylase"/>
    <property type="match status" value="1"/>
</dbReference>
<dbReference type="Gene3D" id="3.90.45.10">
    <property type="entry name" value="Peptide deformylase"/>
    <property type="match status" value="1"/>
</dbReference>
<dbReference type="FunFam" id="3.90.45.10:FF:000005">
    <property type="entry name" value="Peptide deformylase"/>
    <property type="match status" value="1"/>
</dbReference>
<comment type="function">
    <text evidence="6">Removes the formyl group from the N-terminal Met of newly synthesized proteins. Requires at least a dipeptide for an efficient rate of reaction. N-terminal L-methionine is a prerequisite for activity but the enzyme has broad specificity at other positions.</text>
</comment>
<keyword evidence="8" id="KW-1185">Reference proteome</keyword>
<dbReference type="InterPro" id="IPR036821">
    <property type="entry name" value="Peptide_deformylase_sf"/>
</dbReference>
<protein>
    <recommendedName>
        <fullName evidence="6">Peptide deformylase</fullName>
        <shortName evidence="6">PDF</shortName>
        <ecNumber evidence="6">3.5.1.88</ecNumber>
    </recommendedName>
    <alternativeName>
        <fullName evidence="6">Polypeptide deformylase</fullName>
    </alternativeName>
</protein>
<name>A0A8S8XFW7_9PROT</name>
<keyword evidence="5 6" id="KW-0408">Iron</keyword>
<dbReference type="SUPFAM" id="SSF56420">
    <property type="entry name" value="Peptide deformylase"/>
    <property type="match status" value="1"/>
</dbReference>
<keyword evidence="4 6" id="KW-0648">Protein biosynthesis</keyword>
<sequence>MTARPIVLAPDPVLKTKAKPVPQVDDRVRALMQDMLDSMYEHQGVGLAANQIGVLDRVLVMDVAPKDTPPQPMKMANPEIVAKSDETAVNQEGCLSIPDHYADVERPARVTVRYLDENNEQKTLEADGWLAVCVQHEIDHLDGVLFVDHLSALKRNMILRKMTKLKRNQD</sequence>
<dbReference type="PRINTS" id="PR01576">
    <property type="entry name" value="PDEFORMYLASE"/>
</dbReference>
<dbReference type="RefSeq" id="WP_420243127.1">
    <property type="nucleotide sequence ID" value="NZ_BOPV01000001.1"/>
</dbReference>
<dbReference type="InterPro" id="IPR023635">
    <property type="entry name" value="Peptide_deformylase"/>
</dbReference>
<reference evidence="7" key="1">
    <citation type="submission" date="2021-02" db="EMBL/GenBank/DDBJ databases">
        <title>Genome sequence of Rhodospirillales sp. strain TMPK1 isolated from soil.</title>
        <authorList>
            <person name="Nakai R."/>
            <person name="Kusada H."/>
            <person name="Tamaki H."/>
        </authorList>
    </citation>
    <scope>NUCLEOTIDE SEQUENCE</scope>
    <source>
        <strain evidence="7">TMPK1</strain>
    </source>
</reference>
<dbReference type="GO" id="GO:0006412">
    <property type="term" value="P:translation"/>
    <property type="evidence" value="ECO:0007669"/>
    <property type="project" value="UniProtKB-UniRule"/>
</dbReference>
<comment type="similarity">
    <text evidence="1 6">Belongs to the polypeptide deformylase family.</text>
</comment>
<dbReference type="NCBIfam" id="TIGR00079">
    <property type="entry name" value="pept_deformyl"/>
    <property type="match status" value="1"/>
</dbReference>
<evidence type="ECO:0000313" key="7">
    <source>
        <dbReference type="EMBL" id="GIL40015.1"/>
    </source>
</evidence>
<dbReference type="CDD" id="cd00487">
    <property type="entry name" value="Pep_deformylase"/>
    <property type="match status" value="1"/>
</dbReference>
<comment type="caution">
    <text evidence="7">The sequence shown here is derived from an EMBL/GenBank/DDBJ whole genome shotgun (WGS) entry which is preliminary data.</text>
</comment>
<dbReference type="NCBIfam" id="NF001159">
    <property type="entry name" value="PRK00150.1-3"/>
    <property type="match status" value="1"/>
</dbReference>
<dbReference type="GO" id="GO:0046872">
    <property type="term" value="F:metal ion binding"/>
    <property type="evidence" value="ECO:0007669"/>
    <property type="project" value="UniProtKB-KW"/>
</dbReference>
<evidence type="ECO:0000256" key="2">
    <source>
        <dbReference type="ARBA" id="ARBA00022723"/>
    </source>
</evidence>
<evidence type="ECO:0000256" key="3">
    <source>
        <dbReference type="ARBA" id="ARBA00022801"/>
    </source>
</evidence>
<gene>
    <name evidence="7" type="primary">def_1</name>
    <name evidence="6" type="synonym">def</name>
    <name evidence="7" type="ORF">TMPK1_22520</name>
</gene>
<keyword evidence="2 6" id="KW-0479">Metal-binding</keyword>
<dbReference type="HAMAP" id="MF_00163">
    <property type="entry name" value="Pep_deformylase"/>
    <property type="match status" value="1"/>
</dbReference>
<dbReference type="EMBL" id="BOPV01000001">
    <property type="protein sequence ID" value="GIL40015.1"/>
    <property type="molecule type" value="Genomic_DNA"/>
</dbReference>
<dbReference type="EC" id="3.5.1.88" evidence="6"/>
<evidence type="ECO:0000313" key="8">
    <source>
        <dbReference type="Proteomes" id="UP000681075"/>
    </source>
</evidence>
<feature type="active site" evidence="6">
    <location>
        <position position="137"/>
    </location>
</feature>
<accession>A0A8S8XFW7</accession>
<evidence type="ECO:0000256" key="4">
    <source>
        <dbReference type="ARBA" id="ARBA00022917"/>
    </source>
</evidence>
<dbReference type="PANTHER" id="PTHR10458">
    <property type="entry name" value="PEPTIDE DEFORMYLASE"/>
    <property type="match status" value="1"/>
</dbReference>
<comment type="cofactor">
    <cofactor evidence="6">
        <name>Fe(2+)</name>
        <dbReference type="ChEBI" id="CHEBI:29033"/>
    </cofactor>
    <text evidence="6">Binds 1 Fe(2+) ion.</text>
</comment>
<feature type="binding site" evidence="6">
    <location>
        <position position="140"/>
    </location>
    <ligand>
        <name>Fe cation</name>
        <dbReference type="ChEBI" id="CHEBI:24875"/>
    </ligand>
</feature>
<feature type="binding site" evidence="6">
    <location>
        <position position="136"/>
    </location>
    <ligand>
        <name>Fe cation</name>
        <dbReference type="ChEBI" id="CHEBI:24875"/>
    </ligand>
</feature>
<evidence type="ECO:0000256" key="1">
    <source>
        <dbReference type="ARBA" id="ARBA00010759"/>
    </source>
</evidence>
<evidence type="ECO:0000256" key="5">
    <source>
        <dbReference type="ARBA" id="ARBA00023004"/>
    </source>
</evidence>
<dbReference type="PIRSF" id="PIRSF004749">
    <property type="entry name" value="Pep_def"/>
    <property type="match status" value="1"/>
</dbReference>
<keyword evidence="3 6" id="KW-0378">Hydrolase</keyword>
<comment type="catalytic activity">
    <reaction evidence="6">
        <text>N-terminal N-formyl-L-methionyl-[peptide] + H2O = N-terminal L-methionyl-[peptide] + formate</text>
        <dbReference type="Rhea" id="RHEA:24420"/>
        <dbReference type="Rhea" id="RHEA-COMP:10639"/>
        <dbReference type="Rhea" id="RHEA-COMP:10640"/>
        <dbReference type="ChEBI" id="CHEBI:15377"/>
        <dbReference type="ChEBI" id="CHEBI:15740"/>
        <dbReference type="ChEBI" id="CHEBI:49298"/>
        <dbReference type="ChEBI" id="CHEBI:64731"/>
        <dbReference type="EC" id="3.5.1.88"/>
    </reaction>
</comment>
<proteinExistence type="inferred from homology"/>
<feature type="binding site" evidence="6">
    <location>
        <position position="94"/>
    </location>
    <ligand>
        <name>Fe cation</name>
        <dbReference type="ChEBI" id="CHEBI:24875"/>
    </ligand>
</feature>
<evidence type="ECO:0000256" key="6">
    <source>
        <dbReference type="HAMAP-Rule" id="MF_00163"/>
    </source>
</evidence>
<dbReference type="PANTHER" id="PTHR10458:SF22">
    <property type="entry name" value="PEPTIDE DEFORMYLASE"/>
    <property type="match status" value="1"/>
</dbReference>
<dbReference type="AlphaFoldDB" id="A0A8S8XFW7"/>
<dbReference type="Proteomes" id="UP000681075">
    <property type="component" value="Unassembled WGS sequence"/>
</dbReference>
<dbReference type="GO" id="GO:0042586">
    <property type="term" value="F:peptide deformylase activity"/>
    <property type="evidence" value="ECO:0007669"/>
    <property type="project" value="UniProtKB-UniRule"/>
</dbReference>